<dbReference type="EMBL" id="LOHS01000015">
    <property type="protein sequence ID" value="OAH16466.1"/>
    <property type="molecule type" value="Genomic_DNA"/>
</dbReference>
<reference evidence="1 2" key="1">
    <citation type="submission" date="2015-12" db="EMBL/GenBank/DDBJ databases">
        <title>Genome sequence of Streptomyces sp. G25.</title>
        <authorList>
            <person name="Poehlein A."/>
            <person name="Roettig A."/>
            <person name="Hiessl S."/>
            <person name="Hauschild P."/>
            <person name="Schauer J."/>
            <person name="Madkour M.H."/>
            <person name="Al-Ansari A.M."/>
            <person name="Almakishah N.H."/>
            <person name="Steinbuechel A."/>
            <person name="Daniel R."/>
        </authorList>
    </citation>
    <scope>NUCLEOTIDE SEQUENCE [LARGE SCALE GENOMIC DNA]</scope>
    <source>
        <strain evidence="2">G25(2015)</strain>
    </source>
</reference>
<gene>
    <name evidence="1" type="ORF">STSP_01240</name>
</gene>
<proteinExistence type="predicted"/>
<organism evidence="1 2">
    <name type="scientific">Streptomyces jeddahensis</name>
    <dbReference type="NCBI Taxonomy" id="1716141"/>
    <lineage>
        <taxon>Bacteria</taxon>
        <taxon>Bacillati</taxon>
        <taxon>Actinomycetota</taxon>
        <taxon>Actinomycetes</taxon>
        <taxon>Kitasatosporales</taxon>
        <taxon>Streptomycetaceae</taxon>
        <taxon>Streptomyces</taxon>
    </lineage>
</organism>
<accession>A0A177I084</accession>
<dbReference type="PROSITE" id="PS51257">
    <property type="entry name" value="PROKAR_LIPOPROTEIN"/>
    <property type="match status" value="1"/>
</dbReference>
<comment type="caution">
    <text evidence="1">The sequence shown here is derived from an EMBL/GenBank/DDBJ whole genome shotgun (WGS) entry which is preliminary data.</text>
</comment>
<dbReference type="Proteomes" id="UP000077381">
    <property type="component" value="Unassembled WGS sequence"/>
</dbReference>
<name>A0A177I084_9ACTN</name>
<sequence length="70" mass="6618">MRGSTGGAGGVTGGCMVGAGGVGGACTGAAGAGAWAGSSSTVTPKSVAIPARPFAYPWPTARAFHAPLRR</sequence>
<keyword evidence="2" id="KW-1185">Reference proteome</keyword>
<protein>
    <submittedName>
        <fullName evidence="1">Uncharacterized protein</fullName>
    </submittedName>
</protein>
<evidence type="ECO:0000313" key="1">
    <source>
        <dbReference type="EMBL" id="OAH16466.1"/>
    </source>
</evidence>
<dbReference type="AlphaFoldDB" id="A0A177I084"/>
<evidence type="ECO:0000313" key="2">
    <source>
        <dbReference type="Proteomes" id="UP000077381"/>
    </source>
</evidence>